<dbReference type="Proteomes" id="UP000749559">
    <property type="component" value="Unassembled WGS sequence"/>
</dbReference>
<evidence type="ECO:0000313" key="7">
    <source>
        <dbReference type="Proteomes" id="UP000749559"/>
    </source>
</evidence>
<accession>A0A8J1Y206</accession>
<dbReference type="InterPro" id="IPR010291">
    <property type="entry name" value="Ion_channel_UNC-93"/>
</dbReference>
<dbReference type="GO" id="GO:0016020">
    <property type="term" value="C:membrane"/>
    <property type="evidence" value="ECO:0007669"/>
    <property type="project" value="UniProtKB-SubCell"/>
</dbReference>
<name>A0A8J1Y206_OWEFU</name>
<keyword evidence="5" id="KW-0472">Membrane</keyword>
<comment type="caution">
    <text evidence="6">The sequence shown here is derived from an EMBL/GenBank/DDBJ whole genome shotgun (WGS) entry which is preliminary data.</text>
</comment>
<evidence type="ECO:0000313" key="6">
    <source>
        <dbReference type="EMBL" id="CAH1781374.1"/>
    </source>
</evidence>
<evidence type="ECO:0000256" key="2">
    <source>
        <dbReference type="ARBA" id="ARBA00009172"/>
    </source>
</evidence>
<keyword evidence="3" id="KW-0812">Transmembrane</keyword>
<evidence type="ECO:0000256" key="4">
    <source>
        <dbReference type="ARBA" id="ARBA00022989"/>
    </source>
</evidence>
<dbReference type="AlphaFoldDB" id="A0A8J1Y206"/>
<comment type="subcellular location">
    <subcellularLocation>
        <location evidence="1">Membrane</location>
        <topology evidence="1">Multi-pass membrane protein</topology>
    </subcellularLocation>
</comment>
<comment type="similarity">
    <text evidence="2">Belongs to the unc-93 family.</text>
</comment>
<dbReference type="PANTHER" id="PTHR19444:SF13">
    <property type="entry name" value="PROTEIN UNC-93 HOMOLOG A"/>
    <property type="match status" value="1"/>
</dbReference>
<sequence length="553" mass="60800">MPSEKPIELAQIIKRDSQDSAIENNIPDVVSKMFGRLPGVDDMKAEKEGFHNLDDEAELKRIKRRVYKNIFVVCLGYFCLFSGIGSLAVLQSSLNAEGGLGVISLTLNFGISILTSLFLPSMMINKLGCKITMIIAICCCLVWMTANLYATWATMLSASALLGLIWAPLWTSQCSYFTTLGVELAEATGVSTDDVMSKFFGIFFGFMLIGPLWGNVVSSAVLDDGNGDDNYTLSDAELAKCGAYFCPQEAAADANNTNLARPEQSKVFTLVGIQMGCAALGLLVIIFFMDRLPRPDGVRDWFDKQSALAALKQMKNKKQLLIIPLNIYIGLEQSFMNAEFTQSFVTCPLGIKYVGYVIICYALAGAVVSLIAGVMANLVGRGTIFIFAGIVHMTLLVMMCIWRPHPDEMFAFFLMPALWGVGDAIWQSQINAFYGSLFATNPDAAFANYRLWESTGFLIGYAYSSLICTGYKLLVLMGFLAIGMLCYIVEEKVLDNEAKALAEKQKVIEEEERDKKIHNQIVSTLSAIPPKSTETPESPELAVVYTRDIDVTC</sequence>
<organism evidence="6 7">
    <name type="scientific">Owenia fusiformis</name>
    <name type="common">Polychaete worm</name>
    <dbReference type="NCBI Taxonomy" id="6347"/>
    <lineage>
        <taxon>Eukaryota</taxon>
        <taxon>Metazoa</taxon>
        <taxon>Spiralia</taxon>
        <taxon>Lophotrochozoa</taxon>
        <taxon>Annelida</taxon>
        <taxon>Polychaeta</taxon>
        <taxon>Sedentaria</taxon>
        <taxon>Canalipalpata</taxon>
        <taxon>Sabellida</taxon>
        <taxon>Oweniida</taxon>
        <taxon>Oweniidae</taxon>
        <taxon>Owenia</taxon>
    </lineage>
</organism>
<reference evidence="6" key="1">
    <citation type="submission" date="2022-03" db="EMBL/GenBank/DDBJ databases">
        <authorList>
            <person name="Martin C."/>
        </authorList>
    </citation>
    <scope>NUCLEOTIDE SEQUENCE</scope>
</reference>
<dbReference type="PANTHER" id="PTHR19444">
    <property type="entry name" value="UNC-93 RELATED"/>
    <property type="match status" value="1"/>
</dbReference>
<dbReference type="InterPro" id="IPR036259">
    <property type="entry name" value="MFS_trans_sf"/>
</dbReference>
<dbReference type="Gene3D" id="1.20.1250.20">
    <property type="entry name" value="MFS general substrate transporter like domains"/>
    <property type="match status" value="1"/>
</dbReference>
<evidence type="ECO:0000256" key="1">
    <source>
        <dbReference type="ARBA" id="ARBA00004141"/>
    </source>
</evidence>
<evidence type="ECO:0000256" key="3">
    <source>
        <dbReference type="ARBA" id="ARBA00022692"/>
    </source>
</evidence>
<dbReference type="Pfam" id="PF05978">
    <property type="entry name" value="UNC-93"/>
    <property type="match status" value="1"/>
</dbReference>
<proteinExistence type="inferred from homology"/>
<dbReference type="EMBL" id="CAIIXF020000004">
    <property type="protein sequence ID" value="CAH1781374.1"/>
    <property type="molecule type" value="Genomic_DNA"/>
</dbReference>
<gene>
    <name evidence="6" type="ORF">OFUS_LOCUS7958</name>
</gene>
<keyword evidence="7" id="KW-1185">Reference proteome</keyword>
<protein>
    <submittedName>
        <fullName evidence="6">Uncharacterized protein</fullName>
    </submittedName>
</protein>
<keyword evidence="4" id="KW-1133">Transmembrane helix</keyword>
<dbReference type="OrthoDB" id="78663at2759"/>
<evidence type="ECO:0000256" key="5">
    <source>
        <dbReference type="ARBA" id="ARBA00023136"/>
    </source>
</evidence>
<dbReference type="SUPFAM" id="SSF103473">
    <property type="entry name" value="MFS general substrate transporter"/>
    <property type="match status" value="1"/>
</dbReference>
<dbReference type="InterPro" id="IPR051951">
    <property type="entry name" value="UNC-93_regulatory"/>
</dbReference>